<dbReference type="Pfam" id="PF00501">
    <property type="entry name" value="AMP-binding"/>
    <property type="match status" value="1"/>
</dbReference>
<evidence type="ECO:0000259" key="4">
    <source>
        <dbReference type="Pfam" id="PF13193"/>
    </source>
</evidence>
<gene>
    <name evidence="5" type="ORF">F5544_30430</name>
</gene>
<dbReference type="PANTHER" id="PTHR43201">
    <property type="entry name" value="ACYL-COA SYNTHETASE"/>
    <property type="match status" value="1"/>
</dbReference>
<dbReference type="InterPro" id="IPR000873">
    <property type="entry name" value="AMP-dep_synth/lig_dom"/>
</dbReference>
<dbReference type="GO" id="GO:0031956">
    <property type="term" value="F:medium-chain fatty acid-CoA ligase activity"/>
    <property type="evidence" value="ECO:0007669"/>
    <property type="project" value="TreeGrafter"/>
</dbReference>
<dbReference type="AlphaFoldDB" id="A0A6G9YLB2"/>
<dbReference type="Proteomes" id="UP000503540">
    <property type="component" value="Chromosome"/>
</dbReference>
<dbReference type="KEGG" id="nah:F5544_30430"/>
<evidence type="ECO:0000256" key="1">
    <source>
        <dbReference type="ARBA" id="ARBA00006432"/>
    </source>
</evidence>
<dbReference type="FunFam" id="3.30.300.30:FF:000008">
    <property type="entry name" value="2,3-dihydroxybenzoate-AMP ligase"/>
    <property type="match status" value="1"/>
</dbReference>
<keyword evidence="2" id="KW-0436">Ligase</keyword>
<dbReference type="Gene3D" id="3.30.300.30">
    <property type="match status" value="1"/>
</dbReference>
<evidence type="ECO:0000313" key="5">
    <source>
        <dbReference type="EMBL" id="QIS13930.1"/>
    </source>
</evidence>
<dbReference type="Pfam" id="PF13193">
    <property type="entry name" value="AMP-binding_C"/>
    <property type="match status" value="1"/>
</dbReference>
<dbReference type="InterPro" id="IPR025110">
    <property type="entry name" value="AMP-bd_C"/>
</dbReference>
<organism evidence="5 6">
    <name type="scientific">Nocardia arthritidis</name>
    <dbReference type="NCBI Taxonomy" id="228602"/>
    <lineage>
        <taxon>Bacteria</taxon>
        <taxon>Bacillati</taxon>
        <taxon>Actinomycetota</taxon>
        <taxon>Actinomycetes</taxon>
        <taxon>Mycobacteriales</taxon>
        <taxon>Nocardiaceae</taxon>
        <taxon>Nocardia</taxon>
    </lineage>
</organism>
<proteinExistence type="inferred from homology"/>
<dbReference type="GO" id="GO:0006631">
    <property type="term" value="P:fatty acid metabolic process"/>
    <property type="evidence" value="ECO:0007669"/>
    <property type="project" value="TreeGrafter"/>
</dbReference>
<dbReference type="PANTHER" id="PTHR43201:SF5">
    <property type="entry name" value="MEDIUM-CHAIN ACYL-COA LIGASE ACSF2, MITOCHONDRIAL"/>
    <property type="match status" value="1"/>
</dbReference>
<name>A0A6G9YLB2_9NOCA</name>
<comment type="similarity">
    <text evidence="1">Belongs to the ATP-dependent AMP-binding enzyme family.</text>
</comment>
<dbReference type="SUPFAM" id="SSF56801">
    <property type="entry name" value="Acetyl-CoA synthetase-like"/>
    <property type="match status" value="1"/>
</dbReference>
<accession>A0A6G9YLB2</accession>
<dbReference type="InterPro" id="IPR045851">
    <property type="entry name" value="AMP-bd_C_sf"/>
</dbReference>
<feature type="domain" description="AMP-dependent synthetase/ligase" evidence="3">
    <location>
        <begin position="9"/>
        <end position="271"/>
    </location>
</feature>
<evidence type="ECO:0000259" key="3">
    <source>
        <dbReference type="Pfam" id="PF00501"/>
    </source>
</evidence>
<reference evidence="5 6" key="1">
    <citation type="journal article" date="2019" name="ACS Chem. Biol.">
        <title>Identification and Mobilization of a Cryptic Antibiotic Biosynthesis Gene Locus from a Human-Pathogenic Nocardia Isolate.</title>
        <authorList>
            <person name="Herisse M."/>
            <person name="Ishida K."/>
            <person name="Porter J.L."/>
            <person name="Howden B."/>
            <person name="Hertweck C."/>
            <person name="Stinear T.P."/>
            <person name="Pidot S.J."/>
        </authorList>
    </citation>
    <scope>NUCLEOTIDE SEQUENCE [LARGE SCALE GENOMIC DNA]</scope>
    <source>
        <strain evidence="5 6">AUSMDU00012717</strain>
    </source>
</reference>
<dbReference type="Gene3D" id="3.40.50.12780">
    <property type="entry name" value="N-terminal domain of ligase-like"/>
    <property type="match status" value="1"/>
</dbReference>
<sequence>MLLVDDAFAAAVEPIRAAYPELTTVVFIGDGTVPDGMLGYEELLAGAEPIEDTRTGGDTLFGVFYTGGTTGHPKGVMLSHTNVLASAFGAFGAGVLVTPHGRLLHAAPMFHVADFALWSAGNLAETTHVIIPAFTPSAVLDAIQAFGVTDTILVPTMIQMLIDHPELDGYDTSSLRKLAYGASPITESVLVRARKALPTARFTQAYGMIELSPTATLLTPDDHERPELLRSAGRAAAHTEIRIVDAQDRELPRGEIGQIIVRGDNAMLGYWARATESAEALAGGWMHTGDAGRMDAEGYVFVVDRIKDMIITGGENVYCVEVENALAAHPAVAAVAVIGMSDEQWGERVHAVVVTRPGQQISEEALRTHCRTLIAGYKVPRTIGFVAALPVSGAGKVLKRQLRERV</sequence>
<dbReference type="InterPro" id="IPR042099">
    <property type="entry name" value="ANL_N_sf"/>
</dbReference>
<keyword evidence="6" id="KW-1185">Reference proteome</keyword>
<dbReference type="EMBL" id="CP046172">
    <property type="protein sequence ID" value="QIS13930.1"/>
    <property type="molecule type" value="Genomic_DNA"/>
</dbReference>
<feature type="domain" description="AMP-binding enzyme C-terminal" evidence="4">
    <location>
        <begin position="321"/>
        <end position="396"/>
    </location>
</feature>
<evidence type="ECO:0000256" key="2">
    <source>
        <dbReference type="ARBA" id="ARBA00022598"/>
    </source>
</evidence>
<evidence type="ECO:0000313" key="6">
    <source>
        <dbReference type="Proteomes" id="UP000503540"/>
    </source>
</evidence>
<protein>
    <submittedName>
        <fullName evidence="5">AMP-binding protein</fullName>
    </submittedName>
</protein>